<sequence>MGRDTAELYLGMAVHELHGVSPSYDWPHCPSRSLWSKVGASAGLCLYPNRYSYRYATSLGEHRLGESEIFLSCEVTGPVPLPGQLPEVVWRAGLDLNPLQANRDDDRRWLASLVWPEQIDRAERLDRALDLVAADPPRLDAGDLLIDLPGLLADAPSDATLVVFHSAVLAYLDQEQRSRFTDVMRAVKRIRDIHWVSNEAPGVIRGADLNPRPRGRFILAHDRVPVAVTGPHGHSLAWLP</sequence>
<evidence type="ECO:0008006" key="3">
    <source>
        <dbReference type="Google" id="ProtNLM"/>
    </source>
</evidence>
<dbReference type="EMBL" id="FOQG01000007">
    <property type="protein sequence ID" value="SFI33039.1"/>
    <property type="molecule type" value="Genomic_DNA"/>
</dbReference>
<organism evidence="1 2">
    <name type="scientific">Nocardioides psychrotolerans</name>
    <dbReference type="NCBI Taxonomy" id="1005945"/>
    <lineage>
        <taxon>Bacteria</taxon>
        <taxon>Bacillati</taxon>
        <taxon>Actinomycetota</taxon>
        <taxon>Actinomycetes</taxon>
        <taxon>Propionibacteriales</taxon>
        <taxon>Nocardioidaceae</taxon>
        <taxon>Nocardioides</taxon>
    </lineage>
</organism>
<evidence type="ECO:0000313" key="2">
    <source>
        <dbReference type="Proteomes" id="UP000198649"/>
    </source>
</evidence>
<protein>
    <recommendedName>
        <fullName evidence="3">DUF2332 domain-containing protein</fullName>
    </recommendedName>
</protein>
<gene>
    <name evidence="1" type="ORF">SAMN05216561_107111</name>
</gene>
<dbReference type="InterPro" id="IPR011200">
    <property type="entry name" value="UCP012608"/>
</dbReference>
<reference evidence="1 2" key="1">
    <citation type="submission" date="2016-10" db="EMBL/GenBank/DDBJ databases">
        <authorList>
            <person name="de Groot N.N."/>
        </authorList>
    </citation>
    <scope>NUCLEOTIDE SEQUENCE [LARGE SCALE GENOMIC DNA]</scope>
    <source>
        <strain evidence="1 2">CGMCC 1.11156</strain>
    </source>
</reference>
<proteinExistence type="predicted"/>
<keyword evidence="2" id="KW-1185">Reference proteome</keyword>
<dbReference type="Proteomes" id="UP000198649">
    <property type="component" value="Unassembled WGS sequence"/>
</dbReference>
<name>A0A1I3HBM4_9ACTN</name>
<dbReference type="AlphaFoldDB" id="A0A1I3HBM4"/>
<evidence type="ECO:0000313" key="1">
    <source>
        <dbReference type="EMBL" id="SFI33039.1"/>
    </source>
</evidence>
<accession>A0A1I3HBM4</accession>
<dbReference type="Pfam" id="PF10094">
    <property type="entry name" value="DUF2332"/>
    <property type="match status" value="1"/>
</dbReference>